<keyword evidence="2" id="KW-1185">Reference proteome</keyword>
<dbReference type="Proteomes" id="UP000265520">
    <property type="component" value="Unassembled WGS sequence"/>
</dbReference>
<evidence type="ECO:0000313" key="2">
    <source>
        <dbReference type="Proteomes" id="UP000265520"/>
    </source>
</evidence>
<comment type="caution">
    <text evidence="1">The sequence shown here is derived from an EMBL/GenBank/DDBJ whole genome shotgun (WGS) entry which is preliminary data.</text>
</comment>
<protein>
    <submittedName>
        <fullName evidence="1">Uncharacterized protein</fullName>
    </submittedName>
</protein>
<sequence length="62" mass="6693">NTRERKVTEREKLRQLTAAHGSARERCLTVVVAEVAGATTVVVYGDGSGFDEGGVVVCDLEW</sequence>
<dbReference type="EMBL" id="LXQA010234266">
    <property type="protein sequence ID" value="MCI36489.1"/>
    <property type="molecule type" value="Genomic_DNA"/>
</dbReference>
<evidence type="ECO:0000313" key="1">
    <source>
        <dbReference type="EMBL" id="MCI36489.1"/>
    </source>
</evidence>
<organism evidence="1 2">
    <name type="scientific">Trifolium medium</name>
    <dbReference type="NCBI Taxonomy" id="97028"/>
    <lineage>
        <taxon>Eukaryota</taxon>
        <taxon>Viridiplantae</taxon>
        <taxon>Streptophyta</taxon>
        <taxon>Embryophyta</taxon>
        <taxon>Tracheophyta</taxon>
        <taxon>Spermatophyta</taxon>
        <taxon>Magnoliopsida</taxon>
        <taxon>eudicotyledons</taxon>
        <taxon>Gunneridae</taxon>
        <taxon>Pentapetalae</taxon>
        <taxon>rosids</taxon>
        <taxon>fabids</taxon>
        <taxon>Fabales</taxon>
        <taxon>Fabaceae</taxon>
        <taxon>Papilionoideae</taxon>
        <taxon>50 kb inversion clade</taxon>
        <taxon>NPAAA clade</taxon>
        <taxon>Hologalegina</taxon>
        <taxon>IRL clade</taxon>
        <taxon>Trifolieae</taxon>
        <taxon>Trifolium</taxon>
    </lineage>
</organism>
<dbReference type="AlphaFoldDB" id="A0A392RJR8"/>
<feature type="non-terminal residue" evidence="1">
    <location>
        <position position="1"/>
    </location>
</feature>
<reference evidence="1 2" key="1">
    <citation type="journal article" date="2018" name="Front. Plant Sci.">
        <title>Red Clover (Trifolium pratense) and Zigzag Clover (T. medium) - A Picture of Genomic Similarities and Differences.</title>
        <authorList>
            <person name="Dluhosova J."/>
            <person name="Istvanek J."/>
            <person name="Nedelnik J."/>
            <person name="Repkova J."/>
        </authorList>
    </citation>
    <scope>NUCLEOTIDE SEQUENCE [LARGE SCALE GENOMIC DNA]</scope>
    <source>
        <strain evidence="2">cv. 10/8</strain>
        <tissue evidence="1">Leaf</tissue>
    </source>
</reference>
<proteinExistence type="predicted"/>
<accession>A0A392RJR8</accession>
<name>A0A392RJR8_9FABA</name>